<dbReference type="AlphaFoldDB" id="A0A7R9H4N3"/>
<reference evidence="2" key="1">
    <citation type="submission" date="2020-11" db="EMBL/GenBank/DDBJ databases">
        <authorList>
            <person name="Tran Van P."/>
        </authorList>
    </citation>
    <scope>NUCLEOTIDE SEQUENCE</scope>
</reference>
<evidence type="ECO:0000313" key="2">
    <source>
        <dbReference type="EMBL" id="CAD7405776.1"/>
    </source>
</evidence>
<name>A0A7R9H4N3_TIMPO</name>
<feature type="region of interest" description="Disordered" evidence="1">
    <location>
        <begin position="135"/>
        <end position="194"/>
    </location>
</feature>
<gene>
    <name evidence="2" type="ORF">TPSB3V08_LOCUS5141</name>
</gene>
<proteinExistence type="predicted"/>
<dbReference type="EMBL" id="OD002652">
    <property type="protein sequence ID" value="CAD7405776.1"/>
    <property type="molecule type" value="Genomic_DNA"/>
</dbReference>
<sequence>MKVTPSSSNQLRRQASCTEENINKSSGTFSSASFSNVVEASSAKTNLLVSTGGSSSSSLNKSLYSSIAAPSRNKAAAAASTVEAVEVLDKMREGADILRNNTNSFLSGLMAATLAPSLAPSVRISVSVGESADGNSFEEKSVRIKNRQPPQSATDGKKEKDLSSGVAKEKDPPLSGIRNVQSSPGSVSTNPMSVSVPNLTSAAGTNAMESSATAGLLETFAAMARRRTLGAVTGGSSASNAVCGGVVGGVGGVIPSPSCTTPSPSPSSGSSLFPRGPSSVSSLVRLALSSNFPDTLYTVVNNKRPVNEMFYAGGLLSTAQSYPSLTTSVPTGTGSCGISTTAGNGPCLSQALTMSLTSTSSDSEQVSLESYIQY</sequence>
<feature type="compositionally biased region" description="Basic and acidic residues" evidence="1">
    <location>
        <begin position="155"/>
        <end position="172"/>
    </location>
</feature>
<evidence type="ECO:0000256" key="1">
    <source>
        <dbReference type="SAM" id="MobiDB-lite"/>
    </source>
</evidence>
<organism evidence="2">
    <name type="scientific">Timema poppense</name>
    <name type="common">Walking stick</name>
    <dbReference type="NCBI Taxonomy" id="170557"/>
    <lineage>
        <taxon>Eukaryota</taxon>
        <taxon>Metazoa</taxon>
        <taxon>Ecdysozoa</taxon>
        <taxon>Arthropoda</taxon>
        <taxon>Hexapoda</taxon>
        <taxon>Insecta</taxon>
        <taxon>Pterygota</taxon>
        <taxon>Neoptera</taxon>
        <taxon>Polyneoptera</taxon>
        <taxon>Phasmatodea</taxon>
        <taxon>Timematodea</taxon>
        <taxon>Timematoidea</taxon>
        <taxon>Timematidae</taxon>
        <taxon>Timema</taxon>
    </lineage>
</organism>
<protein>
    <submittedName>
        <fullName evidence="2">Uncharacterized protein</fullName>
    </submittedName>
</protein>
<accession>A0A7R9H4N3</accession>
<feature type="compositionally biased region" description="Polar residues" evidence="1">
    <location>
        <begin position="178"/>
        <end position="194"/>
    </location>
</feature>